<dbReference type="OrthoDB" id="559674at2759"/>
<organism evidence="1 2">
    <name type="scientific">Tetrabaena socialis</name>
    <dbReference type="NCBI Taxonomy" id="47790"/>
    <lineage>
        <taxon>Eukaryota</taxon>
        <taxon>Viridiplantae</taxon>
        <taxon>Chlorophyta</taxon>
        <taxon>core chlorophytes</taxon>
        <taxon>Chlorophyceae</taxon>
        <taxon>CS clade</taxon>
        <taxon>Chlamydomonadales</taxon>
        <taxon>Tetrabaenaceae</taxon>
        <taxon>Tetrabaena</taxon>
    </lineage>
</organism>
<accession>A0A2J8AKC9</accession>
<sequence>MVDAINSNSKKEATTAAQRAAGAKLSHWLLTYGGGCTLEDCTPDDLLAYMVAWWLTHHHGRGGVGSLCKPSTVSTQLGLLSG</sequence>
<reference evidence="1 2" key="1">
    <citation type="journal article" date="2017" name="Mol. Biol. Evol.">
        <title>The 4-celled Tetrabaena socialis nuclear genome reveals the essential components for genetic control of cell number at the origin of multicellularity in the volvocine lineage.</title>
        <authorList>
            <person name="Featherston J."/>
            <person name="Arakaki Y."/>
            <person name="Hanschen E.R."/>
            <person name="Ferris P.J."/>
            <person name="Michod R.E."/>
            <person name="Olson B.J.S.C."/>
            <person name="Nozaki H."/>
            <person name="Durand P.M."/>
        </authorList>
    </citation>
    <scope>NUCLEOTIDE SEQUENCE [LARGE SCALE GENOMIC DNA]</scope>
    <source>
        <strain evidence="1 2">NIES-571</strain>
    </source>
</reference>
<dbReference type="Proteomes" id="UP000236333">
    <property type="component" value="Unassembled WGS sequence"/>
</dbReference>
<protein>
    <submittedName>
        <fullName evidence="1">Uncharacterized protein</fullName>
    </submittedName>
</protein>
<proteinExistence type="predicted"/>
<dbReference type="EMBL" id="PGGS01000001">
    <property type="protein sequence ID" value="PNH12972.1"/>
    <property type="molecule type" value="Genomic_DNA"/>
</dbReference>
<keyword evidence="2" id="KW-1185">Reference proteome</keyword>
<gene>
    <name evidence="1" type="ORF">TSOC_000033</name>
</gene>
<evidence type="ECO:0000313" key="1">
    <source>
        <dbReference type="EMBL" id="PNH12972.1"/>
    </source>
</evidence>
<comment type="caution">
    <text evidence="1">The sequence shown here is derived from an EMBL/GenBank/DDBJ whole genome shotgun (WGS) entry which is preliminary data.</text>
</comment>
<name>A0A2J8AKC9_9CHLO</name>
<dbReference type="AlphaFoldDB" id="A0A2J8AKC9"/>
<evidence type="ECO:0000313" key="2">
    <source>
        <dbReference type="Proteomes" id="UP000236333"/>
    </source>
</evidence>